<keyword evidence="9" id="KW-1185">Reference proteome</keyword>
<evidence type="ECO:0000256" key="2">
    <source>
        <dbReference type="ARBA" id="ARBA00022475"/>
    </source>
</evidence>
<feature type="transmembrane region" description="Helical" evidence="6">
    <location>
        <begin position="100"/>
        <end position="118"/>
    </location>
</feature>
<dbReference type="InterPro" id="IPR018076">
    <property type="entry name" value="T2SS_GspF_dom"/>
</dbReference>
<feature type="transmembrane region" description="Helical" evidence="6">
    <location>
        <begin position="243"/>
        <end position="262"/>
    </location>
</feature>
<comment type="subcellular location">
    <subcellularLocation>
        <location evidence="1">Cell membrane</location>
        <topology evidence="1">Multi-pass membrane protein</topology>
    </subcellularLocation>
</comment>
<evidence type="ECO:0000256" key="1">
    <source>
        <dbReference type="ARBA" id="ARBA00004651"/>
    </source>
</evidence>
<feature type="transmembrane region" description="Helical" evidence="6">
    <location>
        <begin position="282"/>
        <end position="300"/>
    </location>
</feature>
<feature type="domain" description="Type II secretion system protein GspF" evidence="7">
    <location>
        <begin position="138"/>
        <end position="262"/>
    </location>
</feature>
<dbReference type="EMBL" id="AMRJ01000012">
    <property type="protein sequence ID" value="EKF74351.1"/>
    <property type="molecule type" value="Genomic_DNA"/>
</dbReference>
<dbReference type="AlphaFoldDB" id="L0WBL1"/>
<dbReference type="RefSeq" id="WP_008929004.1">
    <property type="nucleotide sequence ID" value="NZ_AMRJ01000012.1"/>
</dbReference>
<feature type="transmembrane region" description="Helical" evidence="6">
    <location>
        <begin position="67"/>
        <end position="94"/>
    </location>
</feature>
<dbReference type="PANTHER" id="PTHR35007:SF2">
    <property type="entry name" value="PILUS ASSEMBLE PROTEIN"/>
    <property type="match status" value="1"/>
</dbReference>
<organism evidence="8 9">
    <name type="scientific">Alcanivorax hongdengensis A-11-3</name>
    <dbReference type="NCBI Taxonomy" id="1177179"/>
    <lineage>
        <taxon>Bacteria</taxon>
        <taxon>Pseudomonadati</taxon>
        <taxon>Pseudomonadota</taxon>
        <taxon>Gammaproteobacteria</taxon>
        <taxon>Oceanospirillales</taxon>
        <taxon>Alcanivoracaceae</taxon>
        <taxon>Alcanivorax</taxon>
    </lineage>
</organism>
<evidence type="ECO:0000256" key="3">
    <source>
        <dbReference type="ARBA" id="ARBA00022692"/>
    </source>
</evidence>
<accession>L0WBL1</accession>
<feature type="transmembrane region" description="Helical" evidence="6">
    <location>
        <begin position="6"/>
        <end position="28"/>
    </location>
</feature>
<dbReference type="PATRIC" id="fig|1177179.3.peg.1824"/>
<reference evidence="8 9" key="1">
    <citation type="journal article" date="2012" name="J. Bacteriol.">
        <title>Genome Sequence of the Alkane-Degrading Bacterium Alcanivorax hongdengensis Type Strain A-11-3.</title>
        <authorList>
            <person name="Lai Q."/>
            <person name="Shao Z."/>
        </authorList>
    </citation>
    <scope>NUCLEOTIDE SEQUENCE [LARGE SCALE GENOMIC DNA]</scope>
    <source>
        <strain evidence="8 9">A-11-3</strain>
    </source>
</reference>
<gene>
    <name evidence="8" type="ORF">A11A3_09130</name>
</gene>
<dbReference type="GO" id="GO:0005886">
    <property type="term" value="C:plasma membrane"/>
    <property type="evidence" value="ECO:0007669"/>
    <property type="project" value="UniProtKB-SubCell"/>
</dbReference>
<keyword evidence="3 6" id="KW-0812">Transmembrane</keyword>
<dbReference type="PANTHER" id="PTHR35007">
    <property type="entry name" value="INTEGRAL MEMBRANE PROTEIN-RELATED"/>
    <property type="match status" value="1"/>
</dbReference>
<sequence length="306" mass="34173">MNAEVLLAAARNLAILAVLLLVGQWWFARVRERQQARRRVNARLGTGHDIQDDEREARLAGGRFERLLLRAGLHISQSTLTLLVMVVVVATLVTMVLAKVWMALLVPVLAAGLAWMLWNMLYQKQRRIIFDSLPGIIDIVVRSIDAGRSLEMALVDSLREAPPVFEPLSFRLRSAVEAGRDYTYLMDDFAELYQVPPLVFVAVALRTSSRFGSSIRPILRQVSEALRSQQEMRREFMAATAETRMTAIAFAVLPVGIGVYVIAMNEGFREILLHTDTGQKMLMVAVGLLVFGIALIMRMIQGVGRG</sequence>
<proteinExistence type="predicted"/>
<evidence type="ECO:0000256" key="6">
    <source>
        <dbReference type="SAM" id="Phobius"/>
    </source>
</evidence>
<dbReference type="STRING" id="1177179.A11A3_09130"/>
<name>L0WBL1_9GAMM</name>
<evidence type="ECO:0000256" key="5">
    <source>
        <dbReference type="ARBA" id="ARBA00023136"/>
    </source>
</evidence>
<dbReference type="eggNOG" id="COG4965">
    <property type="taxonomic scope" value="Bacteria"/>
</dbReference>
<keyword evidence="4 6" id="KW-1133">Transmembrane helix</keyword>
<comment type="caution">
    <text evidence="8">The sequence shown here is derived from an EMBL/GenBank/DDBJ whole genome shotgun (WGS) entry which is preliminary data.</text>
</comment>
<dbReference type="Pfam" id="PF00482">
    <property type="entry name" value="T2SSF"/>
    <property type="match status" value="1"/>
</dbReference>
<evidence type="ECO:0000313" key="9">
    <source>
        <dbReference type="Proteomes" id="UP000010164"/>
    </source>
</evidence>
<evidence type="ECO:0000256" key="4">
    <source>
        <dbReference type="ARBA" id="ARBA00022989"/>
    </source>
</evidence>
<dbReference type="OrthoDB" id="6074830at2"/>
<keyword evidence="2" id="KW-1003">Cell membrane</keyword>
<evidence type="ECO:0000313" key="8">
    <source>
        <dbReference type="EMBL" id="EKF74351.1"/>
    </source>
</evidence>
<protein>
    <recommendedName>
        <fullName evidence="7">Type II secretion system protein GspF domain-containing protein</fullName>
    </recommendedName>
</protein>
<keyword evidence="5 6" id="KW-0472">Membrane</keyword>
<evidence type="ECO:0000259" key="7">
    <source>
        <dbReference type="Pfam" id="PF00482"/>
    </source>
</evidence>
<dbReference type="Proteomes" id="UP000010164">
    <property type="component" value="Unassembled WGS sequence"/>
</dbReference>